<accession>E3SKG8</accession>
<dbReference type="KEGG" id="vg:10329237"/>
<protein>
    <submittedName>
        <fullName evidence="1">Uncharacterized protein</fullName>
    </submittedName>
</protein>
<name>E3SKG8_9CAUD</name>
<gene>
    <name evidence="1" type="ORF">SSSM5_128</name>
</gene>
<evidence type="ECO:0000313" key="1">
    <source>
        <dbReference type="EMBL" id="ADO97942.1"/>
    </source>
</evidence>
<evidence type="ECO:0000313" key="2">
    <source>
        <dbReference type="Proteomes" id="UP000006526"/>
    </source>
</evidence>
<organism evidence="1 2">
    <name type="scientific">Synechococcus phage S-SSM5</name>
    <dbReference type="NCBI Taxonomy" id="445685"/>
    <lineage>
        <taxon>Viruses</taxon>
        <taxon>Duplodnaviria</taxon>
        <taxon>Heunggongvirae</taxon>
        <taxon>Uroviricota</taxon>
        <taxon>Caudoviricetes</taxon>
        <taxon>Pantevenvirales</taxon>
        <taxon>Kyanoviridae</taxon>
        <taxon>Glaucusvirus</taxon>
        <taxon>Glaucusvirus ssm5</taxon>
    </lineage>
</organism>
<dbReference type="GeneID" id="10329237"/>
<proteinExistence type="predicted"/>
<reference evidence="1 2" key="1">
    <citation type="journal article" date="2010" name="Environ. Microbiol.">
        <title>Genomic analysis of oceanic cyanobacterial myoviruses compared with T4-like myoviruses from diverse hosts and environments.</title>
        <authorList>
            <person name="Sullivan M.B."/>
            <person name="Huang K.H."/>
            <person name="Ignacio-Espinoza J.C."/>
            <person name="Berlin A.M."/>
            <person name="Kelly L."/>
            <person name="Weigele P.R."/>
            <person name="DeFrancesco A.S."/>
            <person name="Kern S.E."/>
            <person name="Thompson L.R."/>
            <person name="Young S."/>
            <person name="Yandava C."/>
            <person name="Fu R."/>
            <person name="Krastins B."/>
            <person name="Chase M."/>
            <person name="Sarracino D."/>
            <person name="Osburne M.S."/>
            <person name="Henn M.R."/>
            <person name="Chisholm S.W."/>
        </authorList>
    </citation>
    <scope>NUCLEOTIDE SEQUENCE [LARGE SCALE GENOMIC DNA]</scope>
    <source>
        <strain evidence="1">8102-12</strain>
    </source>
</reference>
<keyword evidence="2" id="KW-1185">Reference proteome</keyword>
<sequence>MYRRPEGSLVRIRHSLFFIVMYLSIQKIRVVSRNKVPIDFVRVSC</sequence>
<dbReference type="Proteomes" id="UP000006526">
    <property type="component" value="Segment"/>
</dbReference>
<dbReference type="EMBL" id="GU071097">
    <property type="protein sequence ID" value="ADO97942.1"/>
    <property type="molecule type" value="Genomic_DNA"/>
</dbReference>
<dbReference type="RefSeq" id="YP_004324731.1">
    <property type="nucleotide sequence ID" value="NC_015289.1"/>
</dbReference>